<dbReference type="Pfam" id="PF07494">
    <property type="entry name" value="Reg_prop"/>
    <property type="match status" value="1"/>
</dbReference>
<dbReference type="SUPFAM" id="SSF63825">
    <property type="entry name" value="YWTD domain"/>
    <property type="match status" value="1"/>
</dbReference>
<dbReference type="InterPro" id="IPR036388">
    <property type="entry name" value="WH-like_DNA-bd_sf"/>
</dbReference>
<evidence type="ECO:0000256" key="1">
    <source>
        <dbReference type="SAM" id="Phobius"/>
    </source>
</evidence>
<keyword evidence="1" id="KW-0812">Transmembrane</keyword>
<dbReference type="InterPro" id="IPR016032">
    <property type="entry name" value="Sig_transdc_resp-reg_C-effctor"/>
</dbReference>
<dbReference type="SUPFAM" id="SSF63829">
    <property type="entry name" value="Calcium-dependent phosphotriesterase"/>
    <property type="match status" value="1"/>
</dbReference>
<feature type="chain" id="PRO_5038499071" description="Two component regulator three Y domain-containing protein" evidence="2">
    <location>
        <begin position="27"/>
        <end position="973"/>
    </location>
</feature>
<dbReference type="Pfam" id="PF07495">
    <property type="entry name" value="Y_Y_Y"/>
    <property type="match status" value="1"/>
</dbReference>
<keyword evidence="2" id="KW-0732">Signal</keyword>
<reference evidence="4" key="2">
    <citation type="journal article" date="2021" name="PeerJ">
        <title>Extensive microbial diversity within the chicken gut microbiome revealed by metagenomics and culture.</title>
        <authorList>
            <person name="Gilroy R."/>
            <person name="Ravi A."/>
            <person name="Getino M."/>
            <person name="Pursley I."/>
            <person name="Horton D.L."/>
            <person name="Alikhan N.F."/>
            <person name="Baker D."/>
            <person name="Gharbi K."/>
            <person name="Hall N."/>
            <person name="Watson M."/>
            <person name="Adriaenssens E.M."/>
            <person name="Foster-Nyarko E."/>
            <person name="Jarju S."/>
            <person name="Secka A."/>
            <person name="Antonio M."/>
            <person name="Oren A."/>
            <person name="Chaudhuri R.R."/>
            <person name="La Ragione R."/>
            <person name="Hildebrand F."/>
            <person name="Pallen M.J."/>
        </authorList>
    </citation>
    <scope>NUCLEOTIDE SEQUENCE</scope>
    <source>
        <strain evidence="4">B1-3475</strain>
    </source>
</reference>
<dbReference type="EMBL" id="JADIMK010000038">
    <property type="protein sequence ID" value="MBO8455485.1"/>
    <property type="molecule type" value="Genomic_DNA"/>
</dbReference>
<sequence>MSYLSAIQRTAVSLVLAAAAAICAQAAFPPVRNFEKTEYQAGTQNWDITQNSGKFIYVANNEGLLEFDGEKWTTIPIANYTNVRSVMYDNASGRIYAGAFNEFGYYSLDISGEMRYTSLMGAFSDIHGISEIWRIVKSGERFFLQGDDRILVYCPDGQAKEYRTGKKVNCLSAIGDHIYVAVMGEGIMTEDSNGLSFLPGCTTFKDKKVCAIIPYRGNKILFVTEFDGLFIYDGESVSRLAAAFSDNLKKAQVFCAESDGRKLALGTVSDGVYIIDLETMSDTHLNIFSGLQNNSVLSLFFDIDGNLWLGLDKGIDYVTLNSPEEEIFSNGKLYGTGYASIIKDGRLYLGTNQGLYYMDVIDGLESDGQGHQVPGIKGQVWCLEDISNTLFCGHDHGLYIISPDNRTSKVEDLPGIWKIEECPFSPGDILGCSYAGLFTLSKENGKWTPHQIKGFNESSGTFEALPDGTIWMHHWMKGLFRLTLNERRDSVTSVEYFSRANGFPTDRNNMTNIYNGQIIFSSEGGFWRYDDSTGNIIPFTTLNRLFASPPVAVKIDESPAGDLMFLSGNMQTLARLENGQYTVDSLSLKFLQDKRLPGFDNICWIDRNRFIINTEDGFSLIDTRKLHNDRGKSDNVMIKSIHVTAGRDSLVFGARTPFLGDKDTIMLKLPYRDNSMLFEFACPQFAQKNAVMYSWWLENYDSGWSSWSGTSSKEYTGLPYGSYTFHVKARTRNSLSSDMPECSFRFTIMPPWYLSKAAIAAYAILLAFMVYAMISFIGRYSDRQAAEMKKKKEAEMYEQKIRFEEESKRQEREIVMLRNQTLESDLKHKSQDLATSTMNLIRKNEILIRIKNEIGKVQAELGDQSNAAKNQRRLQKIQSDIRENIDHDDDWQKFEHNFDSVYENYLKRLKKDFPKLTVSDMRLCAYLKMDLSSKDMASMMNMSVRSVEQARYRLRQKLGLDRDTNLSEFLQNF</sequence>
<gene>
    <name evidence="4" type="ORF">IAC08_03670</name>
</gene>
<evidence type="ECO:0000259" key="3">
    <source>
        <dbReference type="Pfam" id="PF07495"/>
    </source>
</evidence>
<evidence type="ECO:0000313" key="5">
    <source>
        <dbReference type="Proteomes" id="UP000823617"/>
    </source>
</evidence>
<dbReference type="GO" id="GO:0006355">
    <property type="term" value="P:regulation of DNA-templated transcription"/>
    <property type="evidence" value="ECO:0007669"/>
    <property type="project" value="InterPro"/>
</dbReference>
<dbReference type="InterPro" id="IPR015943">
    <property type="entry name" value="WD40/YVTN_repeat-like_dom_sf"/>
</dbReference>
<dbReference type="InterPro" id="IPR013783">
    <property type="entry name" value="Ig-like_fold"/>
</dbReference>
<dbReference type="SUPFAM" id="SSF46894">
    <property type="entry name" value="C-terminal effector domain of the bipartite response regulators"/>
    <property type="match status" value="1"/>
</dbReference>
<dbReference type="Gene3D" id="2.130.10.10">
    <property type="entry name" value="YVTN repeat-like/Quinoprotein amine dehydrogenase"/>
    <property type="match status" value="2"/>
</dbReference>
<proteinExistence type="predicted"/>
<dbReference type="InterPro" id="IPR011110">
    <property type="entry name" value="Reg_prop"/>
</dbReference>
<keyword evidence="1" id="KW-0472">Membrane</keyword>
<dbReference type="GO" id="GO:0003677">
    <property type="term" value="F:DNA binding"/>
    <property type="evidence" value="ECO:0007669"/>
    <property type="project" value="InterPro"/>
</dbReference>
<accession>A0A9D9HKF5</accession>
<keyword evidence="1" id="KW-1133">Transmembrane helix</keyword>
<organism evidence="4 5">
    <name type="scientific">Candidatus Cryptobacteroides intestinigallinarum</name>
    <dbReference type="NCBI Taxonomy" id="2840767"/>
    <lineage>
        <taxon>Bacteria</taxon>
        <taxon>Pseudomonadati</taxon>
        <taxon>Bacteroidota</taxon>
        <taxon>Bacteroidia</taxon>
        <taxon>Bacteroidales</taxon>
        <taxon>Candidatus Cryptobacteroides</taxon>
    </lineage>
</organism>
<feature type="signal peptide" evidence="2">
    <location>
        <begin position="1"/>
        <end position="26"/>
    </location>
</feature>
<feature type="transmembrane region" description="Helical" evidence="1">
    <location>
        <begin position="759"/>
        <end position="781"/>
    </location>
</feature>
<dbReference type="Gene3D" id="1.10.10.10">
    <property type="entry name" value="Winged helix-like DNA-binding domain superfamily/Winged helix DNA-binding domain"/>
    <property type="match status" value="1"/>
</dbReference>
<evidence type="ECO:0000313" key="4">
    <source>
        <dbReference type="EMBL" id="MBO8455485.1"/>
    </source>
</evidence>
<protein>
    <recommendedName>
        <fullName evidence="3">Two component regulator three Y domain-containing protein</fullName>
    </recommendedName>
</protein>
<name>A0A9D9HKF5_9BACT</name>
<dbReference type="Gene3D" id="2.60.40.10">
    <property type="entry name" value="Immunoglobulins"/>
    <property type="match status" value="1"/>
</dbReference>
<dbReference type="AlphaFoldDB" id="A0A9D9HKF5"/>
<comment type="caution">
    <text evidence="4">The sequence shown here is derived from an EMBL/GenBank/DDBJ whole genome shotgun (WGS) entry which is preliminary data.</text>
</comment>
<dbReference type="InterPro" id="IPR011123">
    <property type="entry name" value="Y_Y_Y"/>
</dbReference>
<reference evidence="4" key="1">
    <citation type="submission" date="2020-10" db="EMBL/GenBank/DDBJ databases">
        <authorList>
            <person name="Gilroy R."/>
        </authorList>
    </citation>
    <scope>NUCLEOTIDE SEQUENCE</scope>
    <source>
        <strain evidence="4">B1-3475</strain>
    </source>
</reference>
<feature type="domain" description="Two component regulator three Y" evidence="3">
    <location>
        <begin position="688"/>
        <end position="748"/>
    </location>
</feature>
<dbReference type="Proteomes" id="UP000823617">
    <property type="component" value="Unassembled WGS sequence"/>
</dbReference>
<evidence type="ECO:0000256" key="2">
    <source>
        <dbReference type="SAM" id="SignalP"/>
    </source>
</evidence>